<dbReference type="Gene3D" id="3.40.50.450">
    <property type="match status" value="1"/>
</dbReference>
<name>A0A6N9YQ57_9ACTN</name>
<dbReference type="Pfam" id="PF02481">
    <property type="entry name" value="DNA_processg_A"/>
    <property type="match status" value="1"/>
</dbReference>
<evidence type="ECO:0000256" key="1">
    <source>
        <dbReference type="ARBA" id="ARBA00006525"/>
    </source>
</evidence>
<evidence type="ECO:0000259" key="2">
    <source>
        <dbReference type="Pfam" id="PF02481"/>
    </source>
</evidence>
<sequence length="378" mass="38626">MSRDLDREARAALSAVVEPGAFTVAKRVQSSGPVAVWEAVTGEDAKLDPKGVLARRARGVDGAAILARASELGIGYVCPGDAEWPAALDSMPATLDAGADAVPPPFGLWVRGNGSLAACGSEAVAVVGARAASAYGVRVGGDLSADLATAGWAVVSGAAYGIDAAAHRGALAMGGTTLAVLACGVDMAYPRSHGELLARIAQAGLVISEVAPGMEPMRSRFIARNRIIAALTAGTVVVEAALRSGALSTAHWAAKLGREVMMVPGPVTSDLSAGCHEWIRDKGGVLVTDAREVIDAAGRLGVDAAPMTTGAQRPLDSYHPDVRHVYERLPAFGAVTVDALSRQSGFLAGFLETSLRTLEAGGLVTHLQEGWARVPGAV</sequence>
<organism evidence="3 4">
    <name type="scientific">Phytoactinopolyspora alkaliphila</name>
    <dbReference type="NCBI Taxonomy" id="1783498"/>
    <lineage>
        <taxon>Bacteria</taxon>
        <taxon>Bacillati</taxon>
        <taxon>Actinomycetota</taxon>
        <taxon>Actinomycetes</taxon>
        <taxon>Jiangellales</taxon>
        <taxon>Jiangellaceae</taxon>
        <taxon>Phytoactinopolyspora</taxon>
    </lineage>
</organism>
<gene>
    <name evidence="3" type="primary">dprA</name>
    <name evidence="3" type="ORF">G1H11_16760</name>
</gene>
<dbReference type="Proteomes" id="UP000469185">
    <property type="component" value="Unassembled WGS sequence"/>
</dbReference>
<dbReference type="PANTHER" id="PTHR43022">
    <property type="entry name" value="PROTEIN SMF"/>
    <property type="match status" value="1"/>
</dbReference>
<reference evidence="3 4" key="1">
    <citation type="submission" date="2020-02" db="EMBL/GenBank/DDBJ databases">
        <authorList>
            <person name="Li X.-J."/>
            <person name="Feng X.-M."/>
        </authorList>
    </citation>
    <scope>NUCLEOTIDE SEQUENCE [LARGE SCALE GENOMIC DNA]</scope>
    <source>
        <strain evidence="3 4">CGMCC 4.7225</strain>
    </source>
</reference>
<evidence type="ECO:0000313" key="4">
    <source>
        <dbReference type="Proteomes" id="UP000469185"/>
    </source>
</evidence>
<dbReference type="InterPro" id="IPR003488">
    <property type="entry name" value="DprA"/>
</dbReference>
<protein>
    <submittedName>
        <fullName evidence="3">DNA-protecting protein DprA</fullName>
    </submittedName>
</protein>
<dbReference type="EMBL" id="JAAGOB010000009">
    <property type="protein sequence ID" value="NED96959.1"/>
    <property type="molecule type" value="Genomic_DNA"/>
</dbReference>
<dbReference type="PANTHER" id="PTHR43022:SF1">
    <property type="entry name" value="PROTEIN SMF"/>
    <property type="match status" value="1"/>
</dbReference>
<comment type="similarity">
    <text evidence="1">Belongs to the DprA/Smf family.</text>
</comment>
<accession>A0A6N9YQ57</accession>
<keyword evidence="4" id="KW-1185">Reference proteome</keyword>
<dbReference type="RefSeq" id="WP_163819750.1">
    <property type="nucleotide sequence ID" value="NZ_JAAGOB010000009.1"/>
</dbReference>
<dbReference type="NCBIfam" id="TIGR00732">
    <property type="entry name" value="dprA"/>
    <property type="match status" value="1"/>
</dbReference>
<comment type="caution">
    <text evidence="3">The sequence shown here is derived from an EMBL/GenBank/DDBJ whole genome shotgun (WGS) entry which is preliminary data.</text>
</comment>
<dbReference type="AlphaFoldDB" id="A0A6N9YQ57"/>
<proteinExistence type="inferred from homology"/>
<dbReference type="InterPro" id="IPR057666">
    <property type="entry name" value="DrpA_SLOG"/>
</dbReference>
<feature type="domain" description="Smf/DprA SLOG" evidence="2">
    <location>
        <begin position="77"/>
        <end position="296"/>
    </location>
</feature>
<dbReference type="SUPFAM" id="SSF102405">
    <property type="entry name" value="MCP/YpsA-like"/>
    <property type="match status" value="1"/>
</dbReference>
<dbReference type="GO" id="GO:0009294">
    <property type="term" value="P:DNA-mediated transformation"/>
    <property type="evidence" value="ECO:0007669"/>
    <property type="project" value="InterPro"/>
</dbReference>
<evidence type="ECO:0000313" key="3">
    <source>
        <dbReference type="EMBL" id="NED96959.1"/>
    </source>
</evidence>